<keyword evidence="1" id="KW-0472">Membrane</keyword>
<keyword evidence="4" id="KW-1185">Reference proteome</keyword>
<feature type="chain" id="PRO_5006867769" description="Transmembrane protein" evidence="2">
    <location>
        <begin position="23"/>
        <end position="364"/>
    </location>
</feature>
<evidence type="ECO:0000256" key="1">
    <source>
        <dbReference type="SAM" id="Phobius"/>
    </source>
</evidence>
<dbReference type="InParanoid" id="A0A0V0R8H9"/>
<organism evidence="3 4">
    <name type="scientific">Pseudocohnilembus persalinus</name>
    <name type="common">Ciliate</name>
    <dbReference type="NCBI Taxonomy" id="266149"/>
    <lineage>
        <taxon>Eukaryota</taxon>
        <taxon>Sar</taxon>
        <taxon>Alveolata</taxon>
        <taxon>Ciliophora</taxon>
        <taxon>Intramacronucleata</taxon>
        <taxon>Oligohymenophorea</taxon>
        <taxon>Scuticociliatia</taxon>
        <taxon>Philasterida</taxon>
        <taxon>Pseudocohnilembidae</taxon>
        <taxon>Pseudocohnilembus</taxon>
    </lineage>
</organism>
<accession>A0A0V0R8H9</accession>
<sequence>MILFFATSFLAFVFTNTPKASTYTIPLTDDTYPVNDFVVGFFWGKDTLDPFDLSSGQYFTIKLIQQVRQIGKDPVKSDLPVATGENCQKSWLNNNDGETIIDIKYIYCVDTEALEKQNQQYIDDGEYDKVIDYVIKGNSQFDEYSYPQIQVEYCNPENSQVTCKSEEELEQITSGGRIMLYLHKPQQKDYVTNKLIDSVGSFHLYYYFLVPGDYIRYAINYQIQDIVQSPDYFLRFSPVTTTTFKIINQIFYPSQNVYNKYLGLSVWTSLTSEILKINYIYDTSIVVLSLTAAFFNVIFSLFALFFLGYNKNSFYKKKKNWDNFEQQIERIKQIEGNNPDQNDSRLEDLKQSTYSINSEAQAFV</sequence>
<comment type="caution">
    <text evidence="3">The sequence shown here is derived from an EMBL/GenBank/DDBJ whole genome shotgun (WGS) entry which is preliminary data.</text>
</comment>
<dbReference type="AlphaFoldDB" id="A0A0V0R8H9"/>
<keyword evidence="1" id="KW-1133">Transmembrane helix</keyword>
<proteinExistence type="predicted"/>
<evidence type="ECO:0000256" key="2">
    <source>
        <dbReference type="SAM" id="SignalP"/>
    </source>
</evidence>
<dbReference type="OMA" id="DNAYQIG"/>
<evidence type="ECO:0000313" key="3">
    <source>
        <dbReference type="EMBL" id="KRX10782.1"/>
    </source>
</evidence>
<name>A0A0V0R8H9_PSEPJ</name>
<protein>
    <recommendedName>
        <fullName evidence="5">Transmembrane protein</fullName>
    </recommendedName>
</protein>
<feature type="transmembrane region" description="Helical" evidence="1">
    <location>
        <begin position="285"/>
        <end position="309"/>
    </location>
</feature>
<gene>
    <name evidence="3" type="ORF">PPERSA_00952</name>
</gene>
<keyword evidence="1" id="KW-0812">Transmembrane</keyword>
<feature type="signal peptide" evidence="2">
    <location>
        <begin position="1"/>
        <end position="22"/>
    </location>
</feature>
<evidence type="ECO:0008006" key="5">
    <source>
        <dbReference type="Google" id="ProtNLM"/>
    </source>
</evidence>
<dbReference type="EMBL" id="LDAU01000019">
    <property type="protein sequence ID" value="KRX10782.1"/>
    <property type="molecule type" value="Genomic_DNA"/>
</dbReference>
<reference evidence="3 4" key="1">
    <citation type="journal article" date="2015" name="Sci. Rep.">
        <title>Genome of the facultative scuticociliatosis pathogen Pseudocohnilembus persalinus provides insight into its virulence through horizontal gene transfer.</title>
        <authorList>
            <person name="Xiong J."/>
            <person name="Wang G."/>
            <person name="Cheng J."/>
            <person name="Tian M."/>
            <person name="Pan X."/>
            <person name="Warren A."/>
            <person name="Jiang C."/>
            <person name="Yuan D."/>
            <person name="Miao W."/>
        </authorList>
    </citation>
    <scope>NUCLEOTIDE SEQUENCE [LARGE SCALE GENOMIC DNA]</scope>
    <source>
        <strain evidence="3">36N120E</strain>
    </source>
</reference>
<keyword evidence="2" id="KW-0732">Signal</keyword>
<dbReference type="OrthoDB" id="289957at2759"/>
<evidence type="ECO:0000313" key="4">
    <source>
        <dbReference type="Proteomes" id="UP000054937"/>
    </source>
</evidence>
<dbReference type="Proteomes" id="UP000054937">
    <property type="component" value="Unassembled WGS sequence"/>
</dbReference>